<evidence type="ECO:0000313" key="2">
    <source>
        <dbReference type="EMBL" id="WAH41343.1"/>
    </source>
</evidence>
<evidence type="ECO:0000259" key="1">
    <source>
        <dbReference type="PROSITE" id="PS51186"/>
    </source>
</evidence>
<dbReference type="PROSITE" id="PS51186">
    <property type="entry name" value="GNAT"/>
    <property type="match status" value="1"/>
</dbReference>
<name>A0ABY6ZFJ4_9BACL</name>
<evidence type="ECO:0000313" key="3">
    <source>
        <dbReference type="Proteomes" id="UP001164761"/>
    </source>
</evidence>
<dbReference type="EMBL" id="CP104067">
    <property type="protein sequence ID" value="WAH41343.1"/>
    <property type="molecule type" value="Genomic_DNA"/>
</dbReference>
<reference evidence="2" key="1">
    <citation type="submission" date="2022-08" db="EMBL/GenBank/DDBJ databases">
        <title>Alicyclobacillus fastidiosus DSM 17978, complete genome.</title>
        <authorList>
            <person name="Wang Q."/>
            <person name="Cai R."/>
            <person name="Wang Z."/>
        </authorList>
    </citation>
    <scope>NUCLEOTIDE SEQUENCE</scope>
    <source>
        <strain evidence="2">DSM 17978</strain>
    </source>
</reference>
<dbReference type="InterPro" id="IPR016181">
    <property type="entry name" value="Acyl_CoA_acyltransferase"/>
</dbReference>
<organism evidence="2 3">
    <name type="scientific">Alicyclobacillus fastidiosus</name>
    <dbReference type="NCBI Taxonomy" id="392011"/>
    <lineage>
        <taxon>Bacteria</taxon>
        <taxon>Bacillati</taxon>
        <taxon>Bacillota</taxon>
        <taxon>Bacilli</taxon>
        <taxon>Bacillales</taxon>
        <taxon>Alicyclobacillaceae</taxon>
        <taxon>Alicyclobacillus</taxon>
    </lineage>
</organism>
<protein>
    <submittedName>
        <fullName evidence="2">GNAT family N-acetyltransferase</fullName>
    </submittedName>
</protein>
<dbReference type="RefSeq" id="WP_268005258.1">
    <property type="nucleotide sequence ID" value="NZ_BSUT01000001.1"/>
</dbReference>
<feature type="domain" description="N-acetyltransferase" evidence="1">
    <location>
        <begin position="5"/>
        <end position="174"/>
    </location>
</feature>
<dbReference type="InterPro" id="IPR000182">
    <property type="entry name" value="GNAT_dom"/>
</dbReference>
<dbReference type="SUPFAM" id="SSF55729">
    <property type="entry name" value="Acyl-CoA N-acyltransferases (Nat)"/>
    <property type="match status" value="1"/>
</dbReference>
<dbReference type="Pfam" id="PF00583">
    <property type="entry name" value="Acetyltransf_1"/>
    <property type="match status" value="1"/>
</dbReference>
<proteinExistence type="predicted"/>
<gene>
    <name evidence="2" type="ORF">NZD89_24340</name>
</gene>
<dbReference type="CDD" id="cd04301">
    <property type="entry name" value="NAT_SF"/>
    <property type="match status" value="1"/>
</dbReference>
<dbReference type="Gene3D" id="3.40.630.30">
    <property type="match status" value="1"/>
</dbReference>
<sequence length="179" mass="20585">MGSSWTIRKAVLEDAMGVAKVHVDSWRTTYSGIVNDEFLASLSYEKCEERLRNRIAKNSNEYAMFVAEDEEGQIIGFADGGRERSGDSTYDGELYAIYLLKEHQRKGVGKLLFHHVVSHLASSHFHTMLIWVLNDNPSRYFYESMGGRLVREQSIQIGEQQLQESAYGWRNLMSLREQL</sequence>
<accession>A0ABY6ZFJ4</accession>
<keyword evidence="3" id="KW-1185">Reference proteome</keyword>
<dbReference type="Proteomes" id="UP001164761">
    <property type="component" value="Chromosome"/>
</dbReference>